<comment type="caution">
    <text evidence="6">The sequence shown here is derived from an EMBL/GenBank/DDBJ whole genome shotgun (WGS) entry which is preliminary data.</text>
</comment>
<gene>
    <name evidence="6" type="ORF">ACFOGH_05375</name>
</gene>
<accession>A0ABV7IV84</accession>
<evidence type="ECO:0000256" key="2">
    <source>
        <dbReference type="ARBA" id="ARBA00023136"/>
    </source>
</evidence>
<dbReference type="SUPFAM" id="SSF141488">
    <property type="entry name" value="YdhA-like"/>
    <property type="match status" value="1"/>
</dbReference>
<dbReference type="Gene3D" id="2.40.128.200">
    <property type="match status" value="1"/>
</dbReference>
<proteinExistence type="predicted"/>
<evidence type="ECO:0000313" key="6">
    <source>
        <dbReference type="EMBL" id="MFC3180409.1"/>
    </source>
</evidence>
<evidence type="ECO:0000256" key="4">
    <source>
        <dbReference type="ARBA" id="ARBA00023288"/>
    </source>
</evidence>
<evidence type="ECO:0000313" key="7">
    <source>
        <dbReference type="Proteomes" id="UP001595547"/>
    </source>
</evidence>
<dbReference type="InterPro" id="IPR036328">
    <property type="entry name" value="MliC_sf"/>
</dbReference>
<keyword evidence="7" id="KW-1185">Reference proteome</keyword>
<dbReference type="InterPro" id="IPR018660">
    <property type="entry name" value="MliC"/>
</dbReference>
<reference evidence="7" key="1">
    <citation type="journal article" date="2019" name="Int. J. Syst. Evol. Microbiol.">
        <title>The Global Catalogue of Microorganisms (GCM) 10K type strain sequencing project: providing services to taxonomists for standard genome sequencing and annotation.</title>
        <authorList>
            <consortium name="The Broad Institute Genomics Platform"/>
            <consortium name="The Broad Institute Genome Sequencing Center for Infectious Disease"/>
            <person name="Wu L."/>
            <person name="Ma J."/>
        </authorList>
    </citation>
    <scope>NUCLEOTIDE SEQUENCE [LARGE SCALE GENOMIC DNA]</scope>
    <source>
        <strain evidence="7">KCTC 52039</strain>
    </source>
</reference>
<keyword evidence="1" id="KW-0732">Signal</keyword>
<keyword evidence="3" id="KW-0564">Palmitate</keyword>
<dbReference type="Pfam" id="PF09864">
    <property type="entry name" value="MliC"/>
    <property type="match status" value="1"/>
</dbReference>
<sequence length="111" mass="11848">MMRLSAVLLGLTACTPQGEAPVTADGTTRYLCADGAKLSAVYGSNDDVKLTVNGETVNLLVEESASGARYGWPSDGSNYVWWTKGDTGTLYWKDGTKGGKETVLYEDCKAQ</sequence>
<evidence type="ECO:0000256" key="1">
    <source>
        <dbReference type="ARBA" id="ARBA00022729"/>
    </source>
</evidence>
<keyword evidence="4" id="KW-0449">Lipoprotein</keyword>
<dbReference type="Proteomes" id="UP001595547">
    <property type="component" value="Unassembled WGS sequence"/>
</dbReference>
<evidence type="ECO:0000256" key="3">
    <source>
        <dbReference type="ARBA" id="ARBA00023139"/>
    </source>
</evidence>
<protein>
    <submittedName>
        <fullName evidence="6">MliC family protein</fullName>
    </submittedName>
</protein>
<dbReference type="EMBL" id="JBHRTO010000001">
    <property type="protein sequence ID" value="MFC3180409.1"/>
    <property type="molecule type" value="Genomic_DNA"/>
</dbReference>
<evidence type="ECO:0000259" key="5">
    <source>
        <dbReference type="Pfam" id="PF09864"/>
    </source>
</evidence>
<feature type="domain" description="C-type lysozyme inhibitor" evidence="5">
    <location>
        <begin position="30"/>
        <end position="96"/>
    </location>
</feature>
<name>A0ABV7IV84_9RHOB</name>
<organism evidence="6 7">
    <name type="scientific">Cypionkella sinensis</name>
    <dbReference type="NCBI Taxonomy" id="1756043"/>
    <lineage>
        <taxon>Bacteria</taxon>
        <taxon>Pseudomonadati</taxon>
        <taxon>Pseudomonadota</taxon>
        <taxon>Alphaproteobacteria</taxon>
        <taxon>Rhodobacterales</taxon>
        <taxon>Paracoccaceae</taxon>
        <taxon>Cypionkella</taxon>
    </lineage>
</organism>
<keyword evidence="2" id="KW-0472">Membrane</keyword>
<dbReference type="RefSeq" id="WP_380072032.1">
    <property type="nucleotide sequence ID" value="NZ_JBHRTO010000001.1"/>
</dbReference>